<evidence type="ECO:0000313" key="4">
    <source>
        <dbReference type="Proteomes" id="UP001144323"/>
    </source>
</evidence>
<gene>
    <name evidence="3" type="ORF">LMG27198_44010</name>
</gene>
<sequence>MGAQANVLIIEDEPIIAADLAYIVKELGLYVLGLAKTSAEAVALAKLAPVSLILSDIHLADGSSGLQAVEAILQEQDAAVIFITACPQLAP</sequence>
<dbReference type="AlphaFoldDB" id="A0A9W6LUF8"/>
<keyword evidence="1" id="KW-0597">Phosphoprotein</keyword>
<keyword evidence="4" id="KW-1185">Reference proteome</keyword>
<accession>A0A9W6LUF8</accession>
<comment type="caution">
    <text evidence="3">The sequence shown here is derived from an EMBL/GenBank/DDBJ whole genome shotgun (WGS) entry which is preliminary data.</text>
</comment>
<dbReference type="InterPro" id="IPR001789">
    <property type="entry name" value="Sig_transdc_resp-reg_receiver"/>
</dbReference>
<dbReference type="InterPro" id="IPR011006">
    <property type="entry name" value="CheY-like_superfamily"/>
</dbReference>
<evidence type="ECO:0000259" key="2">
    <source>
        <dbReference type="PROSITE" id="PS50110"/>
    </source>
</evidence>
<dbReference type="SUPFAM" id="SSF52172">
    <property type="entry name" value="CheY-like"/>
    <property type="match status" value="1"/>
</dbReference>
<evidence type="ECO:0000313" key="3">
    <source>
        <dbReference type="EMBL" id="GLI95409.1"/>
    </source>
</evidence>
<reference evidence="3" key="1">
    <citation type="journal article" date="2023" name="Int. J. Syst. Evol. Microbiol.">
        <title>Methylocystis iwaonis sp. nov., a type II methane-oxidizing bacterium from surface soil of a rice paddy field in Japan, and emended description of the genus Methylocystis (ex Whittenbury et al. 1970) Bowman et al. 1993.</title>
        <authorList>
            <person name="Kaise H."/>
            <person name="Sawadogo J.B."/>
            <person name="Alam M.S."/>
            <person name="Ueno C."/>
            <person name="Dianou D."/>
            <person name="Shinjo R."/>
            <person name="Asakawa S."/>
        </authorList>
    </citation>
    <scope>NUCLEOTIDE SEQUENCE</scope>
    <source>
        <strain evidence="3">LMG27198</strain>
    </source>
</reference>
<dbReference type="EMBL" id="BSEC01000003">
    <property type="protein sequence ID" value="GLI95409.1"/>
    <property type="molecule type" value="Genomic_DNA"/>
</dbReference>
<dbReference type="GO" id="GO:0000160">
    <property type="term" value="P:phosphorelay signal transduction system"/>
    <property type="evidence" value="ECO:0007669"/>
    <property type="project" value="InterPro"/>
</dbReference>
<name>A0A9W6LUF8_9HYPH</name>
<dbReference type="PROSITE" id="PS50110">
    <property type="entry name" value="RESPONSE_REGULATORY"/>
    <property type="match status" value="1"/>
</dbReference>
<dbReference type="Gene3D" id="3.40.50.2300">
    <property type="match status" value="1"/>
</dbReference>
<proteinExistence type="predicted"/>
<dbReference type="Pfam" id="PF00072">
    <property type="entry name" value="Response_reg"/>
    <property type="match status" value="1"/>
</dbReference>
<evidence type="ECO:0000256" key="1">
    <source>
        <dbReference type="PROSITE-ProRule" id="PRU00169"/>
    </source>
</evidence>
<feature type="modified residue" description="4-aspartylphosphate" evidence="1">
    <location>
        <position position="56"/>
    </location>
</feature>
<dbReference type="RefSeq" id="WP_281806200.1">
    <property type="nucleotide sequence ID" value="NZ_BSEC01000003.1"/>
</dbReference>
<feature type="domain" description="Response regulatory" evidence="2">
    <location>
        <begin position="6"/>
        <end position="91"/>
    </location>
</feature>
<protein>
    <recommendedName>
        <fullName evidence="2">Response regulatory domain-containing protein</fullName>
    </recommendedName>
</protein>
<dbReference type="Proteomes" id="UP001144323">
    <property type="component" value="Unassembled WGS sequence"/>
</dbReference>
<organism evidence="3 4">
    <name type="scientific">Methylocystis echinoides</name>
    <dbReference type="NCBI Taxonomy" id="29468"/>
    <lineage>
        <taxon>Bacteria</taxon>
        <taxon>Pseudomonadati</taxon>
        <taxon>Pseudomonadota</taxon>
        <taxon>Alphaproteobacteria</taxon>
        <taxon>Hyphomicrobiales</taxon>
        <taxon>Methylocystaceae</taxon>
        <taxon>Methylocystis</taxon>
    </lineage>
</organism>